<evidence type="ECO:0000256" key="1">
    <source>
        <dbReference type="SAM" id="Coils"/>
    </source>
</evidence>
<evidence type="ECO:0000313" key="4">
    <source>
        <dbReference type="Proteomes" id="UP000683360"/>
    </source>
</evidence>
<keyword evidence="4" id="KW-1185">Reference proteome</keyword>
<feature type="coiled-coil region" evidence="1">
    <location>
        <begin position="220"/>
        <end position="263"/>
    </location>
</feature>
<organism evidence="3 4">
    <name type="scientific">Mytilus edulis</name>
    <name type="common">Blue mussel</name>
    <dbReference type="NCBI Taxonomy" id="6550"/>
    <lineage>
        <taxon>Eukaryota</taxon>
        <taxon>Metazoa</taxon>
        <taxon>Spiralia</taxon>
        <taxon>Lophotrochozoa</taxon>
        <taxon>Mollusca</taxon>
        <taxon>Bivalvia</taxon>
        <taxon>Autobranchia</taxon>
        <taxon>Pteriomorphia</taxon>
        <taxon>Mytilida</taxon>
        <taxon>Mytiloidea</taxon>
        <taxon>Mytilidae</taxon>
        <taxon>Mytilinae</taxon>
        <taxon>Mytilus</taxon>
    </lineage>
</organism>
<feature type="region of interest" description="Disordered" evidence="2">
    <location>
        <begin position="1"/>
        <end position="27"/>
    </location>
</feature>
<dbReference type="Proteomes" id="UP000683360">
    <property type="component" value="Unassembled WGS sequence"/>
</dbReference>
<dbReference type="PANTHER" id="PTHR47331:SF6">
    <property type="entry name" value="DOUBLECORTIN DOMAIN-CONTAINING PROTEIN"/>
    <property type="match status" value="1"/>
</dbReference>
<protein>
    <submittedName>
        <fullName evidence="3">Uncharacterized protein</fullName>
    </submittedName>
</protein>
<dbReference type="EMBL" id="CAJPWZ010002201">
    <property type="protein sequence ID" value="CAG2233229.1"/>
    <property type="molecule type" value="Genomic_DNA"/>
</dbReference>
<comment type="caution">
    <text evidence="3">The sequence shown here is derived from an EMBL/GenBank/DDBJ whole genome shotgun (WGS) entry which is preliminary data.</text>
</comment>
<dbReference type="OrthoDB" id="3063618at2759"/>
<reference evidence="3" key="1">
    <citation type="submission" date="2021-03" db="EMBL/GenBank/DDBJ databases">
        <authorList>
            <person name="Bekaert M."/>
        </authorList>
    </citation>
    <scope>NUCLEOTIDE SEQUENCE</scope>
</reference>
<name>A0A8S3THP7_MYTED</name>
<sequence>MNVRTLNLTTEPFYPSKTNKPEKQPSQTFTSDLTRFLLKKDLLLSRLTVFNDKPESFCSWKACFKRIMSELEVNPSEELDLLVKYLGPESSSYAHSIGKDCLRAKKTEFKQNKDSKASQDNHCPLHKTNHSLNNCRAFRLKPLDERRKFIRDNALCFRCCSSTDHKIRDCKEKIVCGECGSDSHPSALHLVKQGNPTNNGEENHTPEVSSICTKGQGANAMAVEQENKKLLEEIELHELVEKNKTLKKKLKRLDLNLKEKRDQTNKMDLQSLRKDEDLKQKITEKQKGLVSKLFISDDSDSDTESEDFLEFGWPVGYSKHEFPETIVRNHKSALFFSEHIDEYINKELSYNALVGPFKVNPFQVPLATSPLSSVPKKDTIERRTIMNLSFPIGTSVNDGIPKHTNMGDPFTLHYLANDHLVQFINEKGPNCLLYKVDIQRCYRWLPVDPYDYHLLGLVWNHKLYFDT</sequence>
<evidence type="ECO:0000256" key="2">
    <source>
        <dbReference type="SAM" id="MobiDB-lite"/>
    </source>
</evidence>
<gene>
    <name evidence="3" type="ORF">MEDL_45920</name>
</gene>
<keyword evidence="1" id="KW-0175">Coiled coil</keyword>
<feature type="compositionally biased region" description="Polar residues" evidence="2">
    <location>
        <begin position="1"/>
        <end position="10"/>
    </location>
</feature>
<proteinExistence type="predicted"/>
<evidence type="ECO:0000313" key="3">
    <source>
        <dbReference type="EMBL" id="CAG2233229.1"/>
    </source>
</evidence>
<dbReference type="PANTHER" id="PTHR47331">
    <property type="entry name" value="PHD-TYPE DOMAIN-CONTAINING PROTEIN"/>
    <property type="match status" value="1"/>
</dbReference>
<dbReference type="AlphaFoldDB" id="A0A8S3THP7"/>
<accession>A0A8S3THP7</accession>